<evidence type="ECO:0000313" key="3">
    <source>
        <dbReference type="Proteomes" id="UP000785200"/>
    </source>
</evidence>
<keyword evidence="1" id="KW-0472">Membrane</keyword>
<evidence type="ECO:0000313" key="2">
    <source>
        <dbReference type="EMBL" id="KAG0649881.1"/>
    </source>
</evidence>
<feature type="transmembrane region" description="Helical" evidence="1">
    <location>
        <begin position="36"/>
        <end position="55"/>
    </location>
</feature>
<keyword evidence="3" id="KW-1185">Reference proteome</keyword>
<keyword evidence="1" id="KW-1133">Transmembrane helix</keyword>
<dbReference type="Proteomes" id="UP000785200">
    <property type="component" value="Unassembled WGS sequence"/>
</dbReference>
<gene>
    <name evidence="2" type="ORF">D0Z07_4037</name>
</gene>
<name>A0A9P6VKF7_9HELO</name>
<organism evidence="2 3">
    <name type="scientific">Hyphodiscus hymeniophilus</name>
    <dbReference type="NCBI Taxonomy" id="353542"/>
    <lineage>
        <taxon>Eukaryota</taxon>
        <taxon>Fungi</taxon>
        <taxon>Dikarya</taxon>
        <taxon>Ascomycota</taxon>
        <taxon>Pezizomycotina</taxon>
        <taxon>Leotiomycetes</taxon>
        <taxon>Helotiales</taxon>
        <taxon>Hyphodiscaceae</taxon>
        <taxon>Hyphodiscus</taxon>
    </lineage>
</organism>
<feature type="transmembrane region" description="Helical" evidence="1">
    <location>
        <begin position="338"/>
        <end position="356"/>
    </location>
</feature>
<comment type="caution">
    <text evidence="2">The sequence shown here is derived from an EMBL/GenBank/DDBJ whole genome shotgun (WGS) entry which is preliminary data.</text>
</comment>
<reference evidence="2" key="1">
    <citation type="submission" date="2019-07" db="EMBL/GenBank/DDBJ databases">
        <title>Hyphodiscus hymeniophilus genome sequencing and assembly.</title>
        <authorList>
            <person name="Kramer G."/>
            <person name="Nodwell J."/>
        </authorList>
    </citation>
    <scope>NUCLEOTIDE SEQUENCE</scope>
    <source>
        <strain evidence="2">ATCC 34498</strain>
    </source>
</reference>
<sequence length="463" mass="51444">MFNYSYVDPNLLGTGFHILPFAYQARGISFADWADLFTLCLAPLIAHVFGGSPSITQLSPRRPRWHERLWQYNPTSILWRYFIIADRRLRAKSWSANQMAASNAYFWTAQGWDGSLQMMDKSRAFVLRLPAHHRVRTFSGSALTTVIITIQGVMAIKTLIDGIAGSGSDYSETINISSIFYPLAVFGLLRVFAALWLTDDYLYFGDVDSVMTNTNPSSGAVPSKQDPSLVETKSHTTMSLLDSAESNSAEQFHRTDSWRAIIFRIIYLVPVCCLLAICFLYVVPNKTERSTLSVTTFLMVLFYATFLGVSAFVFGFYFLSGRSTSSIIPCCNALWYKIYTAMLMTLTVVLVILACLETRKSPCGVYTTYPNEWVNDLAVCPHGTPVLVDHPQILGSEQVPFGLAMQTGINEDDTIDANTTGELKTVIISFEGICFGKFVSNSSNGAPVEALNGTFVPTTYYQG</sequence>
<keyword evidence="1" id="KW-0812">Transmembrane</keyword>
<feature type="transmembrane region" description="Helical" evidence="1">
    <location>
        <begin position="295"/>
        <end position="318"/>
    </location>
</feature>
<protein>
    <submittedName>
        <fullName evidence="2">Uncharacterized protein</fullName>
    </submittedName>
</protein>
<feature type="transmembrane region" description="Helical" evidence="1">
    <location>
        <begin position="261"/>
        <end position="283"/>
    </location>
</feature>
<feature type="transmembrane region" description="Helical" evidence="1">
    <location>
        <begin position="179"/>
        <end position="197"/>
    </location>
</feature>
<dbReference type="EMBL" id="VNKQ01000007">
    <property type="protein sequence ID" value="KAG0649881.1"/>
    <property type="molecule type" value="Genomic_DNA"/>
</dbReference>
<evidence type="ECO:0000256" key="1">
    <source>
        <dbReference type="SAM" id="Phobius"/>
    </source>
</evidence>
<proteinExistence type="predicted"/>
<dbReference type="OrthoDB" id="4586224at2759"/>
<dbReference type="AlphaFoldDB" id="A0A9P6VKF7"/>
<accession>A0A9P6VKF7</accession>